<name>A0A830EAH0_9CREN</name>
<evidence type="ECO:0000313" key="5">
    <source>
        <dbReference type="Proteomes" id="UP000657075"/>
    </source>
</evidence>
<feature type="region of interest" description="Disordered" evidence="1">
    <location>
        <begin position="223"/>
        <end position="243"/>
    </location>
</feature>
<feature type="transmembrane region" description="Helical" evidence="2">
    <location>
        <begin position="185"/>
        <end position="205"/>
    </location>
</feature>
<dbReference type="Proteomes" id="UP000657075">
    <property type="component" value="Unassembled WGS sequence"/>
</dbReference>
<feature type="transmembrane region" description="Helical" evidence="2">
    <location>
        <begin position="7"/>
        <end position="30"/>
    </location>
</feature>
<dbReference type="EMBL" id="AP026830">
    <property type="protein sequence ID" value="BDR91269.1"/>
    <property type="molecule type" value="Genomic_DNA"/>
</dbReference>
<dbReference type="OrthoDB" id="29222at2157"/>
<reference evidence="3" key="4">
    <citation type="journal article" date="2023" name="Microbiol. Resour. Announc.">
        <title>Complete Genome Sequence of Vulcanisaeta souniana Strain IC-059, a Hyperthermophilic Archaeon Isolated from Hot Spring Water in Japan.</title>
        <authorList>
            <person name="Kato S."/>
            <person name="Itoh T."/>
            <person name="Wu L."/>
            <person name="Ma J."/>
            <person name="Ohkuma M."/>
        </authorList>
    </citation>
    <scope>NUCLEOTIDE SEQUENCE</scope>
    <source>
        <strain evidence="3">JCM 11219</strain>
    </source>
</reference>
<keyword evidence="2" id="KW-0472">Membrane</keyword>
<evidence type="ECO:0000256" key="2">
    <source>
        <dbReference type="SAM" id="Phobius"/>
    </source>
</evidence>
<keyword evidence="2" id="KW-0812">Transmembrane</keyword>
<dbReference type="EMBL" id="BMNM01000012">
    <property type="protein sequence ID" value="GGI84979.1"/>
    <property type="molecule type" value="Genomic_DNA"/>
</dbReference>
<keyword evidence="6" id="KW-1185">Reference proteome</keyword>
<reference evidence="4" key="1">
    <citation type="journal article" date="2014" name="Int. J. Syst. Evol. Microbiol.">
        <title>Complete genome sequence of Corynebacterium casei LMG S-19264T (=DSM 44701T), isolated from a smear-ripened cheese.</title>
        <authorList>
            <consortium name="US DOE Joint Genome Institute (JGI-PGF)"/>
            <person name="Walter F."/>
            <person name="Albersmeier A."/>
            <person name="Kalinowski J."/>
            <person name="Ruckert C."/>
        </authorList>
    </citation>
    <scope>NUCLEOTIDE SEQUENCE</scope>
    <source>
        <strain evidence="4">JCM 11219</strain>
    </source>
</reference>
<feature type="transmembrane region" description="Helical" evidence="2">
    <location>
        <begin position="79"/>
        <end position="102"/>
    </location>
</feature>
<keyword evidence="2" id="KW-1133">Transmembrane helix</keyword>
<dbReference type="AlphaFoldDB" id="A0A830EAH0"/>
<evidence type="ECO:0000313" key="4">
    <source>
        <dbReference type="EMBL" id="GGI84979.1"/>
    </source>
</evidence>
<proteinExistence type="predicted"/>
<evidence type="ECO:0000313" key="3">
    <source>
        <dbReference type="EMBL" id="BDR91269.1"/>
    </source>
</evidence>
<feature type="transmembrane region" description="Helical" evidence="2">
    <location>
        <begin position="50"/>
        <end position="72"/>
    </location>
</feature>
<dbReference type="RefSeq" id="WP_188604003.1">
    <property type="nucleotide sequence ID" value="NZ_AP026830.1"/>
</dbReference>
<reference evidence="4" key="2">
    <citation type="submission" date="2020-09" db="EMBL/GenBank/DDBJ databases">
        <authorList>
            <person name="Sun Q."/>
            <person name="Ohkuma M."/>
        </authorList>
    </citation>
    <scope>NUCLEOTIDE SEQUENCE</scope>
    <source>
        <strain evidence="4">JCM 11219</strain>
    </source>
</reference>
<accession>A0A830EAH0</accession>
<dbReference type="GeneID" id="76205912"/>
<evidence type="ECO:0000313" key="6">
    <source>
        <dbReference type="Proteomes" id="UP001060771"/>
    </source>
</evidence>
<evidence type="ECO:0000256" key="1">
    <source>
        <dbReference type="SAM" id="MobiDB-lite"/>
    </source>
</evidence>
<reference evidence="6" key="3">
    <citation type="submission" date="2022-09" db="EMBL/GenBank/DDBJ databases">
        <title>Complete genome sequence of Vulcanisaeta souniana.</title>
        <authorList>
            <person name="Kato S."/>
            <person name="Itoh T."/>
            <person name="Ohkuma M."/>
        </authorList>
    </citation>
    <scope>NUCLEOTIDE SEQUENCE [LARGE SCALE GENOMIC DNA]</scope>
    <source>
        <strain evidence="6">JCM 11219</strain>
    </source>
</reference>
<evidence type="ECO:0008006" key="7">
    <source>
        <dbReference type="Google" id="ProtNLM"/>
    </source>
</evidence>
<gene>
    <name evidence="4" type="ORF">GCM10007112_22450</name>
    <name evidence="3" type="ORF">Vsou_03620</name>
</gene>
<dbReference type="Proteomes" id="UP001060771">
    <property type="component" value="Chromosome"/>
</dbReference>
<protein>
    <recommendedName>
        <fullName evidence="7">DUF4129 domain-containing protein</fullName>
    </recommendedName>
</protein>
<organism evidence="4 5">
    <name type="scientific">Vulcanisaeta souniana JCM 11219</name>
    <dbReference type="NCBI Taxonomy" id="1293586"/>
    <lineage>
        <taxon>Archaea</taxon>
        <taxon>Thermoproteota</taxon>
        <taxon>Thermoprotei</taxon>
        <taxon>Thermoproteales</taxon>
        <taxon>Thermoproteaceae</taxon>
        <taxon>Vulcanisaeta</taxon>
    </lineage>
</organism>
<feature type="compositionally biased region" description="Basic and acidic residues" evidence="1">
    <location>
        <begin position="229"/>
        <end position="240"/>
    </location>
</feature>
<sequence>MNSRTTATVFLLIVLVITWILMSSITPLIIKTSGSKSNNLVNIVSVSKSQIPGIGLGTGLFGAGFGINGFGIGLFGSGFGFSGVGFGLHGLGEFIALTMPFINEPVISPLPPKIHITQPVLPLTFSNMPIISPVFSWSITNTTMQHHGGGGGGGSGGGVASGVHGVNSMNNEVVKTTVIKIVLPWLLWVLIAIIIILLIFTIISARSSLVRLRLLSEKSERRVERKPKVKAEMPRPKPMEKPQQALPRMELPINGLPTPLRGWGGGKFVDLGIDKDLPLTWRINDPLPFTVSNGASLELHPEGEVIDNTLVFRNPGCHEVRARVNGNVAEVHRILVVEDYDGDVMNVFRANMAMHGLEDIENKTPREICMELASKGLVSETNCEYWVSLRIFEAVRYGHVGVDRRAYEDFIRGLTRLRDALVMGCPG</sequence>